<dbReference type="InterPro" id="IPR029526">
    <property type="entry name" value="PGBD"/>
</dbReference>
<evidence type="ECO:0000313" key="4">
    <source>
        <dbReference type="Proteomes" id="UP001347796"/>
    </source>
</evidence>
<name>A0AAN8JSC9_PATCE</name>
<protein>
    <recommendedName>
        <fullName evidence="2">PiggyBac transposable element-derived protein domain-containing protein</fullName>
    </recommendedName>
</protein>
<proteinExistence type="predicted"/>
<dbReference type="EMBL" id="JAZGQO010000008">
    <property type="protein sequence ID" value="KAK6180214.1"/>
    <property type="molecule type" value="Genomic_DNA"/>
</dbReference>
<dbReference type="Proteomes" id="UP001347796">
    <property type="component" value="Unassembled WGS sequence"/>
</dbReference>
<evidence type="ECO:0000256" key="1">
    <source>
        <dbReference type="SAM" id="MobiDB-lite"/>
    </source>
</evidence>
<dbReference type="PANTHER" id="PTHR47272:SF1">
    <property type="entry name" value="PIGGYBAC TRANSPOSABLE ELEMENT-DERIVED PROTEIN 3-LIKE"/>
    <property type="match status" value="1"/>
</dbReference>
<keyword evidence="4" id="KW-1185">Reference proteome</keyword>
<gene>
    <name evidence="3" type="ORF">SNE40_012406</name>
</gene>
<dbReference type="PANTHER" id="PTHR47272">
    <property type="entry name" value="DDE_TNP_1_7 DOMAIN-CONTAINING PROTEIN"/>
    <property type="match status" value="1"/>
</dbReference>
<reference evidence="3 4" key="1">
    <citation type="submission" date="2024-01" db="EMBL/GenBank/DDBJ databases">
        <title>The genome of the rayed Mediterranean limpet Patella caerulea (Linnaeus, 1758).</title>
        <authorList>
            <person name="Anh-Thu Weber A."/>
            <person name="Halstead-Nussloch G."/>
        </authorList>
    </citation>
    <scope>NUCLEOTIDE SEQUENCE [LARGE SCALE GENOMIC DNA]</scope>
    <source>
        <strain evidence="3">AATW-2023a</strain>
        <tissue evidence="3">Whole specimen</tissue>
    </source>
</reference>
<dbReference type="Pfam" id="PF13843">
    <property type="entry name" value="DDE_Tnp_1_7"/>
    <property type="match status" value="1"/>
</dbReference>
<feature type="compositionally biased region" description="Acidic residues" evidence="1">
    <location>
        <begin position="52"/>
        <end position="65"/>
    </location>
</feature>
<evidence type="ECO:0000313" key="3">
    <source>
        <dbReference type="EMBL" id="KAK6180214.1"/>
    </source>
</evidence>
<evidence type="ECO:0000259" key="2">
    <source>
        <dbReference type="Pfam" id="PF13843"/>
    </source>
</evidence>
<accession>A0AAN8JSC9</accession>
<feature type="domain" description="PiggyBac transposable element-derived protein" evidence="2">
    <location>
        <begin position="112"/>
        <end position="168"/>
    </location>
</feature>
<feature type="compositionally biased region" description="Acidic residues" evidence="1">
    <location>
        <begin position="18"/>
        <end position="37"/>
    </location>
</feature>
<dbReference type="AlphaFoldDB" id="A0AAN8JSC9"/>
<feature type="region of interest" description="Disordered" evidence="1">
    <location>
        <begin position="18"/>
        <end position="85"/>
    </location>
</feature>
<comment type="caution">
    <text evidence="3">The sequence shown here is derived from an EMBL/GenBank/DDBJ whole genome shotgun (WGS) entry which is preliminary data.</text>
</comment>
<sequence length="182" mass="20599">MSRRSNLTVKDVLRVLDTDDSDFDGCEPESGDDDEDGFIAIAGAADSPESSSSDDDSDFNTDDDLALAGMVPQQQKKRKKSDYLWRTKDFDPPDTTFKGDQVTYPANFDIPTPYEYFRTFITDDMLELCVEQTNIYSVEKSGKSANFSTKELEKVLGMFLRMGSTRCRVTVHTERRNRNLAL</sequence>
<organism evidence="3 4">
    <name type="scientific">Patella caerulea</name>
    <name type="common">Rayed Mediterranean limpet</name>
    <dbReference type="NCBI Taxonomy" id="87958"/>
    <lineage>
        <taxon>Eukaryota</taxon>
        <taxon>Metazoa</taxon>
        <taxon>Spiralia</taxon>
        <taxon>Lophotrochozoa</taxon>
        <taxon>Mollusca</taxon>
        <taxon>Gastropoda</taxon>
        <taxon>Patellogastropoda</taxon>
        <taxon>Patelloidea</taxon>
        <taxon>Patellidae</taxon>
        <taxon>Patella</taxon>
    </lineage>
</organism>